<dbReference type="EMBL" id="CP104013">
    <property type="protein sequence ID" value="UYP46544.1"/>
    <property type="molecule type" value="Genomic_DNA"/>
</dbReference>
<name>A0ABY6HVR4_9ARCH</name>
<evidence type="ECO:0000313" key="1">
    <source>
        <dbReference type="EMBL" id="UYP46544.1"/>
    </source>
</evidence>
<accession>A0ABY6HVR4</accession>
<evidence type="ECO:0008006" key="3">
    <source>
        <dbReference type="Google" id="ProtNLM"/>
    </source>
</evidence>
<keyword evidence="2" id="KW-1185">Reference proteome</keyword>
<reference evidence="1" key="1">
    <citation type="submission" date="2022-09" db="EMBL/GenBank/DDBJ databases">
        <title>Actin cytoskeleton and complex cell architecture in an #Asgard archaeon.</title>
        <authorList>
            <person name="Ponce Toledo R.I."/>
            <person name="Schleper C."/>
            <person name="Rodrigues Oliveira T."/>
            <person name="Wollweber F."/>
            <person name="Xu J."/>
            <person name="Rittmann S."/>
            <person name="Klingl A."/>
            <person name="Pilhofer M."/>
        </authorList>
    </citation>
    <scope>NUCLEOTIDE SEQUENCE</scope>
    <source>
        <strain evidence="1">B-35</strain>
    </source>
</reference>
<evidence type="ECO:0000313" key="2">
    <source>
        <dbReference type="Proteomes" id="UP001208689"/>
    </source>
</evidence>
<protein>
    <recommendedName>
        <fullName evidence="3">Transposase IS4-like domain-containing protein</fullName>
    </recommendedName>
</protein>
<sequence>MQLHDYIGLKSTQILEMWIPKTYRYVYKKFKWFPFKRHARKAPSLIVSKSQTRLEHYIYGNIAHILPKRKYFMRFRNLGQTTYDDYAKGILPQSEWDMLHTLPKFSGYFNHIFEMNDLSYFDKIQDELEIQGVHFKGMFLHDIIAFELLRRQLGFKDYSGLEKMSYFIGDNPLKGILHDSYYFPSADDISYIMNRIPLSRVMDYFHNLVREAIDLRIIIPRIMIFDGQFVRTNCNNNKNSKTTKYNDSDAGYYRHSGKKLGVGFVHWTLYAYCGSWKRALPIHFETFPGNMNDKPASRKTFTAFNNLKIGEWKMVMGDTGTYCKKSLEFYQDRGIFPLLRAPKHLKTHPTRELKKGFWFNSDYFPPGWTEQDILLMYAQRPLVEAGQSANPTFYNQKRLNTRGLNMAHLHRTLTYILDLMRAITAYKLGRTDLLTKLSAFSTGREFKTNSMWIKLARDSGFCQLQEIALNPRQKAFWDKRRKWEAELRKKRKNGKF</sequence>
<proteinExistence type="predicted"/>
<organism evidence="1 2">
    <name type="scientific">Candidatus Lokiarchaeum ossiferum</name>
    <dbReference type="NCBI Taxonomy" id="2951803"/>
    <lineage>
        <taxon>Archaea</taxon>
        <taxon>Promethearchaeati</taxon>
        <taxon>Promethearchaeota</taxon>
        <taxon>Promethearchaeia</taxon>
        <taxon>Promethearchaeales</taxon>
        <taxon>Promethearchaeaceae</taxon>
        <taxon>Candidatus Lokiarchaeum</taxon>
    </lineage>
</organism>
<gene>
    <name evidence="1" type="ORF">NEF87_002829</name>
</gene>
<dbReference type="Proteomes" id="UP001208689">
    <property type="component" value="Chromosome"/>
</dbReference>